<sequence length="373" mass="42039">MADKEDVVQEEVKDESMEVKEEEEKKEEEKKEEEGKEESKEEESGKEAEKEEPKDKEEAKVEVEKEEVEEKEVEKEVEKESPKDKEEVEEKQGGNDLEVCPGEKAEPAIYLSPKWADLPPQWNSVKGVSVCADKNKRFRRSMEDAHLCIDNFCNNTSNGYFAIYDGHGGRNCVEYVEKHLHHLLSKMIEGGKPVPESLKQSYLDVDDEIHENEIKYSGTTAVSCCIMQEEDKKMLYVANCGDARAVLCRGGKAIRLTVDHKANDEEEAARIRNAGGFILMNRVNGILAVTRSLGDQTMKEFVTGEPYLNQIQLTAEDSHLIVACDGVWDVLEDQDACNIVMKEKDLKKKAERLVGHSLKGGSTDNISVIVIVL</sequence>
<comment type="similarity">
    <text evidence="4">Belongs to the PP2C family.</text>
</comment>
<keyword evidence="3 4" id="KW-0904">Protein phosphatase</keyword>
<reference evidence="7" key="1">
    <citation type="submission" date="2021-01" db="EMBL/GenBank/DDBJ databases">
        <authorList>
            <person name="Corre E."/>
            <person name="Pelletier E."/>
            <person name="Niang G."/>
            <person name="Scheremetjew M."/>
            <person name="Finn R."/>
            <person name="Kale V."/>
            <person name="Holt S."/>
            <person name="Cochrane G."/>
            <person name="Meng A."/>
            <person name="Brown T."/>
            <person name="Cohen L."/>
        </authorList>
    </citation>
    <scope>NUCLEOTIDE SEQUENCE</scope>
    <source>
        <strain evidence="7">SoJaBio B1-5/56/2</strain>
    </source>
</reference>
<feature type="compositionally biased region" description="Basic and acidic residues" evidence="5">
    <location>
        <begin position="72"/>
        <end position="93"/>
    </location>
</feature>
<name>A0A6U2VV92_9EUKA</name>
<keyword evidence="2 4" id="KW-0378">Hydrolase</keyword>
<evidence type="ECO:0000256" key="4">
    <source>
        <dbReference type="RuleBase" id="RU003465"/>
    </source>
</evidence>
<dbReference type="PROSITE" id="PS01032">
    <property type="entry name" value="PPM_1"/>
    <property type="match status" value="1"/>
</dbReference>
<proteinExistence type="inferred from homology"/>
<dbReference type="GO" id="GO:0046872">
    <property type="term" value="F:metal ion binding"/>
    <property type="evidence" value="ECO:0007669"/>
    <property type="project" value="UniProtKB-KW"/>
</dbReference>
<dbReference type="Gene3D" id="3.60.40.10">
    <property type="entry name" value="PPM-type phosphatase domain"/>
    <property type="match status" value="1"/>
</dbReference>
<dbReference type="EMBL" id="HBKR01002572">
    <property type="protein sequence ID" value="CAE2270879.1"/>
    <property type="molecule type" value="Transcribed_RNA"/>
</dbReference>
<dbReference type="PROSITE" id="PS51746">
    <property type="entry name" value="PPM_2"/>
    <property type="match status" value="1"/>
</dbReference>
<dbReference type="Pfam" id="PF00481">
    <property type="entry name" value="PP2C"/>
    <property type="match status" value="1"/>
</dbReference>
<dbReference type="SMART" id="SM00331">
    <property type="entry name" value="PP2C_SIG"/>
    <property type="match status" value="1"/>
</dbReference>
<feature type="domain" description="PPM-type phosphatase" evidence="6">
    <location>
        <begin position="127"/>
        <end position="373"/>
    </location>
</feature>
<evidence type="ECO:0000256" key="5">
    <source>
        <dbReference type="SAM" id="MobiDB-lite"/>
    </source>
</evidence>
<organism evidence="7">
    <name type="scientific">Paramoeba aestuarina</name>
    <dbReference type="NCBI Taxonomy" id="180227"/>
    <lineage>
        <taxon>Eukaryota</taxon>
        <taxon>Amoebozoa</taxon>
        <taxon>Discosea</taxon>
        <taxon>Flabellinia</taxon>
        <taxon>Dactylopodida</taxon>
        <taxon>Paramoebidae</taxon>
        <taxon>Paramoeba</taxon>
    </lineage>
</organism>
<dbReference type="InterPro" id="IPR036457">
    <property type="entry name" value="PPM-type-like_dom_sf"/>
</dbReference>
<evidence type="ECO:0000256" key="2">
    <source>
        <dbReference type="ARBA" id="ARBA00022801"/>
    </source>
</evidence>
<gene>
    <name evidence="7" type="ORF">NAES01612_LOCUS1684</name>
    <name evidence="8" type="ORF">NAES01612_LOCUS1686</name>
</gene>
<evidence type="ECO:0000313" key="7">
    <source>
        <dbReference type="EMBL" id="CAE2270869.1"/>
    </source>
</evidence>
<dbReference type="InterPro" id="IPR000222">
    <property type="entry name" value="PP2C_BS"/>
</dbReference>
<dbReference type="SMART" id="SM00332">
    <property type="entry name" value="PP2Cc"/>
    <property type="match status" value="1"/>
</dbReference>
<dbReference type="EMBL" id="HBKR01002570">
    <property type="protein sequence ID" value="CAE2270869.1"/>
    <property type="molecule type" value="Transcribed_RNA"/>
</dbReference>
<dbReference type="InterPro" id="IPR015655">
    <property type="entry name" value="PP2C"/>
</dbReference>
<dbReference type="SUPFAM" id="SSF81606">
    <property type="entry name" value="PP2C-like"/>
    <property type="match status" value="1"/>
</dbReference>
<feature type="compositionally biased region" description="Basic and acidic residues" evidence="5">
    <location>
        <begin position="1"/>
        <end position="63"/>
    </location>
</feature>
<evidence type="ECO:0000313" key="8">
    <source>
        <dbReference type="EMBL" id="CAE2270879.1"/>
    </source>
</evidence>
<evidence type="ECO:0000256" key="3">
    <source>
        <dbReference type="ARBA" id="ARBA00022912"/>
    </source>
</evidence>
<evidence type="ECO:0000259" key="6">
    <source>
        <dbReference type="PROSITE" id="PS51746"/>
    </source>
</evidence>
<dbReference type="PANTHER" id="PTHR47992">
    <property type="entry name" value="PROTEIN PHOSPHATASE"/>
    <property type="match status" value="1"/>
</dbReference>
<feature type="region of interest" description="Disordered" evidence="5">
    <location>
        <begin position="1"/>
        <end position="100"/>
    </location>
</feature>
<keyword evidence="1" id="KW-0479">Metal-binding</keyword>
<dbReference type="CDD" id="cd00143">
    <property type="entry name" value="PP2Cc"/>
    <property type="match status" value="1"/>
</dbReference>
<dbReference type="InterPro" id="IPR001932">
    <property type="entry name" value="PPM-type_phosphatase-like_dom"/>
</dbReference>
<evidence type="ECO:0000256" key="1">
    <source>
        <dbReference type="ARBA" id="ARBA00022723"/>
    </source>
</evidence>
<dbReference type="AlphaFoldDB" id="A0A6U2VV92"/>
<accession>A0A6U2VV92</accession>
<protein>
    <recommendedName>
        <fullName evidence="6">PPM-type phosphatase domain-containing protein</fullName>
    </recommendedName>
</protein>
<dbReference type="GO" id="GO:0004722">
    <property type="term" value="F:protein serine/threonine phosphatase activity"/>
    <property type="evidence" value="ECO:0007669"/>
    <property type="project" value="InterPro"/>
</dbReference>